<sequence length="144" mass="15959">MITYFFNGITGDEKTFLVYALITTKTIVIITTLFYFGTAFKLSDEIVFPQIKVVNEALESFQRQTRQAGANLEQSILVLFAVGDTNRNGLISSSELSSFLSTFGGLSQETANEISNIFVRFGDTNGDGELSRQEYRTVARTVGQ</sequence>
<dbReference type="EMBL" id="JARBDR010000328">
    <property type="protein sequence ID" value="KAJ8316504.1"/>
    <property type="molecule type" value="Genomic_DNA"/>
</dbReference>
<dbReference type="InterPro" id="IPR018247">
    <property type="entry name" value="EF_Hand_1_Ca_BS"/>
</dbReference>
<feature type="domain" description="EF-hand" evidence="3">
    <location>
        <begin position="71"/>
        <end position="106"/>
    </location>
</feature>
<gene>
    <name evidence="4" type="ORF">KUTeg_006518</name>
</gene>
<organism evidence="4 5">
    <name type="scientific">Tegillarca granosa</name>
    <name type="common">Malaysian cockle</name>
    <name type="synonym">Anadara granosa</name>
    <dbReference type="NCBI Taxonomy" id="220873"/>
    <lineage>
        <taxon>Eukaryota</taxon>
        <taxon>Metazoa</taxon>
        <taxon>Spiralia</taxon>
        <taxon>Lophotrochozoa</taxon>
        <taxon>Mollusca</taxon>
        <taxon>Bivalvia</taxon>
        <taxon>Autobranchia</taxon>
        <taxon>Pteriomorphia</taxon>
        <taxon>Arcoida</taxon>
        <taxon>Arcoidea</taxon>
        <taxon>Arcidae</taxon>
        <taxon>Tegillarca</taxon>
    </lineage>
</organism>
<keyword evidence="2" id="KW-0812">Transmembrane</keyword>
<dbReference type="PROSITE" id="PS50222">
    <property type="entry name" value="EF_HAND_2"/>
    <property type="match status" value="1"/>
</dbReference>
<feature type="transmembrane region" description="Helical" evidence="2">
    <location>
        <begin position="16"/>
        <end position="36"/>
    </location>
</feature>
<evidence type="ECO:0000256" key="2">
    <source>
        <dbReference type="SAM" id="Phobius"/>
    </source>
</evidence>
<reference evidence="4 5" key="1">
    <citation type="submission" date="2022-12" db="EMBL/GenBank/DDBJ databases">
        <title>Chromosome-level genome of Tegillarca granosa.</title>
        <authorList>
            <person name="Kim J."/>
        </authorList>
    </citation>
    <scope>NUCLEOTIDE SEQUENCE [LARGE SCALE GENOMIC DNA]</scope>
    <source>
        <strain evidence="4">Teg-2019</strain>
        <tissue evidence="4">Adductor muscle</tissue>
    </source>
</reference>
<dbReference type="SMART" id="SM00054">
    <property type="entry name" value="EFh"/>
    <property type="match status" value="2"/>
</dbReference>
<proteinExistence type="predicted"/>
<keyword evidence="1" id="KW-0106">Calcium</keyword>
<keyword evidence="5" id="KW-1185">Reference proteome</keyword>
<dbReference type="PROSITE" id="PS00018">
    <property type="entry name" value="EF_HAND_1"/>
    <property type="match status" value="2"/>
</dbReference>
<evidence type="ECO:0000313" key="4">
    <source>
        <dbReference type="EMBL" id="KAJ8316504.1"/>
    </source>
</evidence>
<dbReference type="Gene3D" id="1.10.238.10">
    <property type="entry name" value="EF-hand"/>
    <property type="match status" value="1"/>
</dbReference>
<dbReference type="SUPFAM" id="SSF47473">
    <property type="entry name" value="EF-hand"/>
    <property type="match status" value="1"/>
</dbReference>
<keyword evidence="2" id="KW-1133">Transmembrane helix</keyword>
<dbReference type="Proteomes" id="UP001217089">
    <property type="component" value="Unassembled WGS sequence"/>
</dbReference>
<evidence type="ECO:0000313" key="5">
    <source>
        <dbReference type="Proteomes" id="UP001217089"/>
    </source>
</evidence>
<name>A0ABQ9FGU2_TEGGR</name>
<keyword evidence="2" id="KW-0472">Membrane</keyword>
<dbReference type="InterPro" id="IPR002048">
    <property type="entry name" value="EF_hand_dom"/>
</dbReference>
<dbReference type="Pfam" id="PF13499">
    <property type="entry name" value="EF-hand_7"/>
    <property type="match status" value="1"/>
</dbReference>
<accession>A0ABQ9FGU2</accession>
<comment type="caution">
    <text evidence="4">The sequence shown here is derived from an EMBL/GenBank/DDBJ whole genome shotgun (WGS) entry which is preliminary data.</text>
</comment>
<evidence type="ECO:0000256" key="1">
    <source>
        <dbReference type="ARBA" id="ARBA00022837"/>
    </source>
</evidence>
<protein>
    <recommendedName>
        <fullName evidence="3">EF-hand domain-containing protein</fullName>
    </recommendedName>
</protein>
<evidence type="ECO:0000259" key="3">
    <source>
        <dbReference type="PROSITE" id="PS50222"/>
    </source>
</evidence>
<dbReference type="InterPro" id="IPR011992">
    <property type="entry name" value="EF-hand-dom_pair"/>
</dbReference>